<reference evidence="10" key="1">
    <citation type="journal article" date="2007" name="Plant Cell">
        <title>Dothideomycete-plant interactions illuminated by genome sequencing and EST analysis of the wheat pathogen Stagonospora nodorum.</title>
        <authorList>
            <person name="Hane J.K."/>
            <person name="Lowe R.G."/>
            <person name="Solomon P.S."/>
            <person name="Tan K.C."/>
            <person name="Schoch C.L."/>
            <person name="Spatafora J.W."/>
            <person name="Crous P.W."/>
            <person name="Kodira C."/>
            <person name="Birren B.W."/>
            <person name="Galagan J.E."/>
            <person name="Torriani S.F."/>
            <person name="McDonald B.A."/>
            <person name="Oliver R.P."/>
        </authorList>
    </citation>
    <scope>NUCLEOTIDE SEQUENCE [LARGE SCALE GENOMIC DNA]</scope>
    <source>
        <strain evidence="10">SN15 / ATCC MYA-4574 / FGSC 10173</strain>
    </source>
</reference>
<dbReference type="Pfam" id="PF00107">
    <property type="entry name" value="ADH_zinc_N"/>
    <property type="match status" value="1"/>
</dbReference>
<dbReference type="CDD" id="cd08297">
    <property type="entry name" value="CAD3"/>
    <property type="match status" value="1"/>
</dbReference>
<evidence type="ECO:0000256" key="3">
    <source>
        <dbReference type="ARBA" id="ARBA00022723"/>
    </source>
</evidence>
<evidence type="ECO:0000256" key="5">
    <source>
        <dbReference type="ARBA" id="ARBA00023002"/>
    </source>
</evidence>
<dbReference type="InterPro" id="IPR013149">
    <property type="entry name" value="ADH-like_C"/>
</dbReference>
<feature type="region of interest" description="Disordered" evidence="7">
    <location>
        <begin position="1"/>
        <end position="22"/>
    </location>
</feature>
<evidence type="ECO:0000256" key="1">
    <source>
        <dbReference type="ARBA" id="ARBA00001947"/>
    </source>
</evidence>
<protein>
    <recommendedName>
        <fullName evidence="8">Enoyl reductase (ER) domain-containing protein</fullName>
    </recommendedName>
</protein>
<dbReference type="GO" id="GO:0005737">
    <property type="term" value="C:cytoplasm"/>
    <property type="evidence" value="ECO:0000318"/>
    <property type="project" value="GO_Central"/>
</dbReference>
<feature type="compositionally biased region" description="Basic and acidic residues" evidence="7">
    <location>
        <begin position="1"/>
        <end position="12"/>
    </location>
</feature>
<dbReference type="SMART" id="SM00829">
    <property type="entry name" value="PKS_ER"/>
    <property type="match status" value="1"/>
</dbReference>
<name>Q0URA8_PHANO</name>
<evidence type="ECO:0000256" key="7">
    <source>
        <dbReference type="SAM" id="MobiDB-lite"/>
    </source>
</evidence>
<dbReference type="Pfam" id="PF08240">
    <property type="entry name" value="ADH_N"/>
    <property type="match status" value="1"/>
</dbReference>
<accession>Q0URA8</accession>
<evidence type="ECO:0000256" key="2">
    <source>
        <dbReference type="ARBA" id="ARBA00008072"/>
    </source>
</evidence>
<dbReference type="InterPro" id="IPR036291">
    <property type="entry name" value="NAD(P)-bd_dom_sf"/>
</dbReference>
<dbReference type="AlphaFoldDB" id="Q0URA8"/>
<dbReference type="InterPro" id="IPR020843">
    <property type="entry name" value="ER"/>
</dbReference>
<dbReference type="Proteomes" id="UP000001055">
    <property type="component" value="Unassembled WGS sequence"/>
</dbReference>
<dbReference type="Gene3D" id="3.40.50.720">
    <property type="entry name" value="NAD(P)-binding Rossmann-like Domain"/>
    <property type="match status" value="1"/>
</dbReference>
<evidence type="ECO:0000256" key="6">
    <source>
        <dbReference type="ARBA" id="ARBA00023027"/>
    </source>
</evidence>
<dbReference type="RefSeq" id="XP_001796102.1">
    <property type="nucleotide sequence ID" value="XM_001796050.1"/>
</dbReference>
<dbReference type="FunFam" id="3.40.50.720:FF:000039">
    <property type="entry name" value="Alcohol dehydrogenase AdhP"/>
    <property type="match status" value="1"/>
</dbReference>
<dbReference type="InterPro" id="IPR011032">
    <property type="entry name" value="GroES-like_sf"/>
</dbReference>
<organism evidence="9 10">
    <name type="scientific">Phaeosphaeria nodorum (strain SN15 / ATCC MYA-4574 / FGSC 10173)</name>
    <name type="common">Glume blotch fungus</name>
    <name type="synonym">Parastagonospora nodorum</name>
    <dbReference type="NCBI Taxonomy" id="321614"/>
    <lineage>
        <taxon>Eukaryota</taxon>
        <taxon>Fungi</taxon>
        <taxon>Dikarya</taxon>
        <taxon>Ascomycota</taxon>
        <taxon>Pezizomycotina</taxon>
        <taxon>Dothideomycetes</taxon>
        <taxon>Pleosporomycetidae</taxon>
        <taxon>Pleosporales</taxon>
        <taxon>Pleosporineae</taxon>
        <taxon>Phaeosphaeriaceae</taxon>
        <taxon>Parastagonospora</taxon>
    </lineage>
</organism>
<evidence type="ECO:0000313" key="9">
    <source>
        <dbReference type="EMBL" id="EAT86770.1"/>
    </source>
</evidence>
<evidence type="ECO:0000256" key="4">
    <source>
        <dbReference type="ARBA" id="ARBA00022833"/>
    </source>
</evidence>
<dbReference type="KEGG" id="pno:SNOG_05706"/>
<dbReference type="GO" id="GO:0004022">
    <property type="term" value="F:alcohol dehydrogenase (NAD+) activity"/>
    <property type="evidence" value="ECO:0000318"/>
    <property type="project" value="GO_Central"/>
</dbReference>
<proteinExistence type="inferred from homology"/>
<dbReference type="SUPFAM" id="SSF51735">
    <property type="entry name" value="NAD(P)-binding Rossmann-fold domains"/>
    <property type="match status" value="1"/>
</dbReference>
<comment type="cofactor">
    <cofactor evidence="1">
        <name>Zn(2+)</name>
        <dbReference type="ChEBI" id="CHEBI:29105"/>
    </cofactor>
</comment>
<comment type="similarity">
    <text evidence="2">Belongs to the zinc-containing alcohol dehydrogenase family.</text>
</comment>
<dbReference type="SUPFAM" id="SSF50129">
    <property type="entry name" value="GroES-like"/>
    <property type="match status" value="1"/>
</dbReference>
<dbReference type="GO" id="GO:0046872">
    <property type="term" value="F:metal ion binding"/>
    <property type="evidence" value="ECO:0007669"/>
    <property type="project" value="UniProtKB-KW"/>
</dbReference>
<dbReference type="PANTHER" id="PTHR42940">
    <property type="entry name" value="ALCOHOL DEHYDROGENASE 1-RELATED"/>
    <property type="match status" value="1"/>
</dbReference>
<dbReference type="PANTHER" id="PTHR42940:SF8">
    <property type="entry name" value="VACUOLAR PROTEIN SORTING-ASSOCIATED PROTEIN 11"/>
    <property type="match status" value="1"/>
</dbReference>
<keyword evidence="3" id="KW-0479">Metal-binding</keyword>
<gene>
    <name evidence="9" type="ORF">SNOG_05706</name>
</gene>
<dbReference type="Gene3D" id="3.90.180.10">
    <property type="entry name" value="Medium-chain alcohol dehydrogenases, catalytic domain"/>
    <property type="match status" value="1"/>
</dbReference>
<keyword evidence="4" id="KW-0862">Zinc</keyword>
<dbReference type="VEuPathDB" id="FungiDB:JI435_057060"/>
<dbReference type="EMBL" id="CH445332">
    <property type="protein sequence ID" value="EAT86770.1"/>
    <property type="molecule type" value="Genomic_DNA"/>
</dbReference>
<dbReference type="HOGENOM" id="CLU_026673_20_1_1"/>
<dbReference type="OMA" id="EAYKEPY"/>
<evidence type="ECO:0000259" key="8">
    <source>
        <dbReference type="SMART" id="SM00829"/>
    </source>
</evidence>
<feature type="domain" description="Enoyl reductase (ER)" evidence="8">
    <location>
        <begin position="38"/>
        <end position="396"/>
    </location>
</feature>
<dbReference type="STRING" id="321614.Q0URA8"/>
<dbReference type="GeneID" id="5972979"/>
<dbReference type="InParanoid" id="Q0URA8"/>
<keyword evidence="6" id="KW-0520">NAD</keyword>
<sequence>MSQVGEGEHHPDAPLLQGTTMPSSLPPSMKAQFLEEYKTPYKLHSVPIPVPSTPHDILIKVDAASYCHTDFVLAEGQMPGLPKSFPHIGCHEFAGTVVAHYVSPSQQAKEFYIGSRVGVPGRAFHACGKCFECKHDRPKDPVAEDDDGYSVHCIDAENNGLSRDGGFAEYALVDARQLAPIPAELSAVETAPLMCAGITIYAALKRCALKPGERVGILGAGGGLGHLGLQYATHMGYKVLGIEAASSPLRLAEDVASKLDNRPLIIDARTDKAHDIVQRLGTEDGKKHTGEMGLDAIIVLPESQAAFDYGMSLLKTHGTCVVVSFPEKGFHISARDVVFRDIRIIGSLVGSNRTLREMLEFSAKHNIRALSKSYPLGKLNELVEEYHKGSGGKLVLDLSLSN</sequence>
<dbReference type="eggNOG" id="KOG0023">
    <property type="taxonomic scope" value="Eukaryota"/>
</dbReference>
<keyword evidence="5" id="KW-0560">Oxidoreductase</keyword>
<evidence type="ECO:0000313" key="10">
    <source>
        <dbReference type="Proteomes" id="UP000001055"/>
    </source>
</evidence>
<dbReference type="InterPro" id="IPR013154">
    <property type="entry name" value="ADH-like_N"/>
</dbReference>